<dbReference type="EC" id="2.1.1.177" evidence="5"/>
<dbReference type="Pfam" id="PF02590">
    <property type="entry name" value="SPOUT_MTase"/>
    <property type="match status" value="1"/>
</dbReference>
<dbReference type="GO" id="GO:0005737">
    <property type="term" value="C:cytoplasm"/>
    <property type="evidence" value="ECO:0007669"/>
    <property type="project" value="UniProtKB-SubCell"/>
</dbReference>
<dbReference type="AlphaFoldDB" id="A0A1G7NYU7"/>
<comment type="caution">
    <text evidence="5">Lacks conserved residue(s) required for the propagation of feature annotation.</text>
</comment>
<sequence>MAIQVTLLSVRPGAAHHPSLEAVAQDYLQRCGKTLPSTARVFRTEKMLMEFINDEKRAGAALFWIADLGGKSLDSIAFAERIREARDNGIRRLMLAIGPADGWSDEARKSADLRISLGAMTLPHELAWLVLSEQIYRASTILQGHPYHLGH</sequence>
<feature type="binding site" evidence="5">
    <location>
        <begin position="117"/>
        <end position="122"/>
    </location>
    <ligand>
        <name>S-adenosyl-L-methionine</name>
        <dbReference type="ChEBI" id="CHEBI:59789"/>
    </ligand>
</feature>
<organism evidence="6 7">
    <name type="scientific">Terriglobus roseus</name>
    <dbReference type="NCBI Taxonomy" id="392734"/>
    <lineage>
        <taxon>Bacteria</taxon>
        <taxon>Pseudomonadati</taxon>
        <taxon>Acidobacteriota</taxon>
        <taxon>Terriglobia</taxon>
        <taxon>Terriglobales</taxon>
        <taxon>Acidobacteriaceae</taxon>
        <taxon>Terriglobus</taxon>
    </lineage>
</organism>
<dbReference type="PANTHER" id="PTHR33603">
    <property type="entry name" value="METHYLTRANSFERASE"/>
    <property type="match status" value="1"/>
</dbReference>
<keyword evidence="5" id="KW-0963">Cytoplasm</keyword>
<comment type="similarity">
    <text evidence="4 5">Belongs to the RNA methyltransferase RlmH family.</text>
</comment>
<dbReference type="InterPro" id="IPR029026">
    <property type="entry name" value="tRNA_m1G_MTases_N"/>
</dbReference>
<evidence type="ECO:0000313" key="7">
    <source>
        <dbReference type="Proteomes" id="UP000182427"/>
    </source>
</evidence>
<dbReference type="EMBL" id="LT629690">
    <property type="protein sequence ID" value="SDF79226.1"/>
    <property type="molecule type" value="Genomic_DNA"/>
</dbReference>
<keyword evidence="3 5" id="KW-0949">S-adenosyl-L-methionine</keyword>
<dbReference type="Proteomes" id="UP000182427">
    <property type="component" value="Chromosome I"/>
</dbReference>
<keyword evidence="1 5" id="KW-0489">Methyltransferase</keyword>
<evidence type="ECO:0000256" key="1">
    <source>
        <dbReference type="ARBA" id="ARBA00022603"/>
    </source>
</evidence>
<comment type="catalytic activity">
    <reaction evidence="5">
        <text>pseudouridine(1915) in 23S rRNA + S-adenosyl-L-methionine = N(3)-methylpseudouridine(1915) in 23S rRNA + S-adenosyl-L-homocysteine + H(+)</text>
        <dbReference type="Rhea" id="RHEA:42752"/>
        <dbReference type="Rhea" id="RHEA-COMP:10221"/>
        <dbReference type="Rhea" id="RHEA-COMP:10222"/>
        <dbReference type="ChEBI" id="CHEBI:15378"/>
        <dbReference type="ChEBI" id="CHEBI:57856"/>
        <dbReference type="ChEBI" id="CHEBI:59789"/>
        <dbReference type="ChEBI" id="CHEBI:65314"/>
        <dbReference type="ChEBI" id="CHEBI:74486"/>
        <dbReference type="EC" id="2.1.1.177"/>
    </reaction>
</comment>
<protein>
    <recommendedName>
        <fullName evidence="5">Ribosomal RNA large subunit methyltransferase H</fullName>
        <ecNumber evidence="5">2.1.1.177</ecNumber>
    </recommendedName>
    <alternativeName>
        <fullName evidence="5">23S rRNA (pseudouridine1915-N3)-methyltransferase</fullName>
    </alternativeName>
    <alternativeName>
        <fullName evidence="5">23S rRNA m3Psi1915 methyltransferase</fullName>
    </alternativeName>
    <alternativeName>
        <fullName evidence="5">rRNA (pseudouridine-N3-)-methyltransferase RlmH</fullName>
    </alternativeName>
</protein>
<keyword evidence="2 5" id="KW-0808">Transferase</keyword>
<reference evidence="6 7" key="1">
    <citation type="submission" date="2016-10" db="EMBL/GenBank/DDBJ databases">
        <authorList>
            <person name="de Groot N.N."/>
        </authorList>
    </citation>
    <scope>NUCLEOTIDE SEQUENCE [LARGE SCALE GENOMIC DNA]</scope>
    <source>
        <strain evidence="6 7">GAS232</strain>
    </source>
</reference>
<keyword evidence="5" id="KW-0698">rRNA processing</keyword>
<dbReference type="Gene3D" id="3.40.1280.10">
    <property type="match status" value="1"/>
</dbReference>
<dbReference type="CDD" id="cd18081">
    <property type="entry name" value="RlmH-like"/>
    <property type="match status" value="1"/>
</dbReference>
<feature type="binding site" evidence="5">
    <location>
        <position position="98"/>
    </location>
    <ligand>
        <name>S-adenosyl-L-methionine</name>
        <dbReference type="ChEBI" id="CHEBI:59789"/>
    </ligand>
</feature>
<name>A0A1G7NYU7_9BACT</name>
<comment type="function">
    <text evidence="5">Specifically methylates the pseudouridine at position 1915 (m3Psi1915) in 23S rRNA.</text>
</comment>
<dbReference type="PANTHER" id="PTHR33603:SF1">
    <property type="entry name" value="RIBOSOMAL RNA LARGE SUBUNIT METHYLTRANSFERASE H"/>
    <property type="match status" value="1"/>
</dbReference>
<dbReference type="RefSeq" id="WP_083346142.1">
    <property type="nucleotide sequence ID" value="NZ_LT629690.1"/>
</dbReference>
<accession>A0A1G7NYU7</accession>
<comment type="subunit">
    <text evidence="5">Homodimer.</text>
</comment>
<evidence type="ECO:0000256" key="3">
    <source>
        <dbReference type="ARBA" id="ARBA00022691"/>
    </source>
</evidence>
<dbReference type="HAMAP" id="MF_00658">
    <property type="entry name" value="23SrRNA_methyltr_H"/>
    <property type="match status" value="1"/>
</dbReference>
<dbReference type="SUPFAM" id="SSF75217">
    <property type="entry name" value="alpha/beta knot"/>
    <property type="match status" value="1"/>
</dbReference>
<keyword evidence="7" id="KW-1185">Reference proteome</keyword>
<evidence type="ECO:0000256" key="5">
    <source>
        <dbReference type="HAMAP-Rule" id="MF_00658"/>
    </source>
</evidence>
<gene>
    <name evidence="5" type="primary">rlmH</name>
    <name evidence="6" type="ORF">SAMN05444167_3328</name>
</gene>
<evidence type="ECO:0000313" key="6">
    <source>
        <dbReference type="EMBL" id="SDF79226.1"/>
    </source>
</evidence>
<dbReference type="InterPro" id="IPR029028">
    <property type="entry name" value="Alpha/beta_knot_MTases"/>
</dbReference>
<dbReference type="GO" id="GO:0070038">
    <property type="term" value="F:rRNA (pseudouridine-N3-)-methyltransferase activity"/>
    <property type="evidence" value="ECO:0007669"/>
    <property type="project" value="UniProtKB-UniRule"/>
</dbReference>
<evidence type="ECO:0000256" key="4">
    <source>
        <dbReference type="ARBA" id="ARBA00038303"/>
    </source>
</evidence>
<comment type="subcellular location">
    <subcellularLocation>
        <location evidence="5">Cytoplasm</location>
    </subcellularLocation>
</comment>
<dbReference type="InterPro" id="IPR003742">
    <property type="entry name" value="RlmH-like"/>
</dbReference>
<evidence type="ECO:0000256" key="2">
    <source>
        <dbReference type="ARBA" id="ARBA00022679"/>
    </source>
</evidence>
<dbReference type="OrthoDB" id="9806643at2"/>
<proteinExistence type="inferred from homology"/>